<dbReference type="EMBL" id="BANB01000787">
    <property type="protein sequence ID" value="GAN78359.1"/>
    <property type="molecule type" value="Genomic_DNA"/>
</dbReference>
<keyword evidence="2" id="KW-1185">Reference proteome</keyword>
<reference evidence="1 2" key="1">
    <citation type="submission" date="2012-11" db="EMBL/GenBank/DDBJ databases">
        <title>Whole genome sequence of Acidisphaera rubrifaciens HS-AP3.</title>
        <authorList>
            <person name="Azuma Y."/>
            <person name="Higashiura N."/>
            <person name="Hirakawa H."/>
            <person name="Matsushita K."/>
        </authorList>
    </citation>
    <scope>NUCLEOTIDE SEQUENCE [LARGE SCALE GENOMIC DNA]</scope>
    <source>
        <strain evidence="1 2">HS-AP3</strain>
    </source>
</reference>
<evidence type="ECO:0000313" key="1">
    <source>
        <dbReference type="EMBL" id="GAN78359.1"/>
    </source>
</evidence>
<name>A0A0D6PBW7_9PROT</name>
<accession>A0A0D6PBW7</accession>
<dbReference type="AlphaFoldDB" id="A0A0D6PBW7"/>
<dbReference type="RefSeq" id="WP_048862940.1">
    <property type="nucleotide sequence ID" value="NZ_BANB01000787.1"/>
</dbReference>
<comment type="caution">
    <text evidence="1">The sequence shown here is derived from an EMBL/GenBank/DDBJ whole genome shotgun (WGS) entry which is preliminary data.</text>
</comment>
<organism evidence="1 2">
    <name type="scientific">Acidisphaera rubrifaciens HS-AP3</name>
    <dbReference type="NCBI Taxonomy" id="1231350"/>
    <lineage>
        <taxon>Bacteria</taxon>
        <taxon>Pseudomonadati</taxon>
        <taxon>Pseudomonadota</taxon>
        <taxon>Alphaproteobacteria</taxon>
        <taxon>Acetobacterales</taxon>
        <taxon>Acetobacteraceae</taxon>
        <taxon>Acidisphaera</taxon>
    </lineage>
</organism>
<dbReference type="Proteomes" id="UP000032680">
    <property type="component" value="Unassembled WGS sequence"/>
</dbReference>
<sequence>MSTGRDSRLCRAGEDLAREARLLCVIPFHYRALRLHYLYEVVRALSELLVRRVTVVVMTNTTDDDELARIDRICAHFLDRQDIGIDIHPDLDDPWNLGWCHKPILARLFMGDGAYTHFVYLEDDMRLSHWNLTYFMGARALLARQGLIPSFVRVEYNFSDADVYATDWLAQAQIAGKPVAEAAGQRFLPADNPYIAMFILDRALAEEHVATRSFDRLRSREVMDWDPLARAAMGLSFENVPAGFPSRYVVPVDADGQVMTPAWIYHLPNNYANAPAEIPFGKTPMTRLFV</sequence>
<proteinExistence type="predicted"/>
<protein>
    <submittedName>
        <fullName evidence="1">Uncharacterized protein</fullName>
    </submittedName>
</protein>
<gene>
    <name evidence="1" type="ORF">Asru_0788_03</name>
</gene>
<evidence type="ECO:0000313" key="2">
    <source>
        <dbReference type="Proteomes" id="UP000032680"/>
    </source>
</evidence>
<dbReference type="OrthoDB" id="7605049at2"/>